<feature type="non-terminal residue" evidence="14">
    <location>
        <position position="718"/>
    </location>
</feature>
<evidence type="ECO:0000256" key="10">
    <source>
        <dbReference type="ARBA" id="ARBA00048988"/>
    </source>
</evidence>
<evidence type="ECO:0000256" key="11">
    <source>
        <dbReference type="PROSITE-ProRule" id="PRU00560"/>
    </source>
</evidence>
<dbReference type="InterPro" id="IPR013986">
    <property type="entry name" value="DExx_box_DNA_helicase_dom_sf"/>
</dbReference>
<dbReference type="InterPro" id="IPR014017">
    <property type="entry name" value="DNA_helicase_UvrD-like_C"/>
</dbReference>
<dbReference type="CDD" id="cd18807">
    <property type="entry name" value="SF1_C_UvrD"/>
    <property type="match status" value="1"/>
</dbReference>
<evidence type="ECO:0000256" key="2">
    <source>
        <dbReference type="ARBA" id="ARBA00022741"/>
    </source>
</evidence>
<dbReference type="InterPro" id="IPR014016">
    <property type="entry name" value="UvrD-like_ATP-bd"/>
</dbReference>
<keyword evidence="5 11" id="KW-0067">ATP-binding</keyword>
<protein>
    <recommendedName>
        <fullName evidence="9">DNA 3'-5' helicase</fullName>
        <ecNumber evidence="9">5.6.2.4</ecNumber>
    </recommendedName>
</protein>
<dbReference type="EMBL" id="ML992505">
    <property type="protein sequence ID" value="KAF2224562.1"/>
    <property type="molecule type" value="Genomic_DNA"/>
</dbReference>
<keyword evidence="15" id="KW-1185">Reference proteome</keyword>
<dbReference type="GO" id="GO:0005524">
    <property type="term" value="F:ATP binding"/>
    <property type="evidence" value="ECO:0007669"/>
    <property type="project" value="UniProtKB-UniRule"/>
</dbReference>
<evidence type="ECO:0000256" key="3">
    <source>
        <dbReference type="ARBA" id="ARBA00022801"/>
    </source>
</evidence>
<dbReference type="GO" id="GO:0016787">
    <property type="term" value="F:hydrolase activity"/>
    <property type="evidence" value="ECO:0007669"/>
    <property type="project" value="UniProtKB-UniRule"/>
</dbReference>
<evidence type="ECO:0000259" key="12">
    <source>
        <dbReference type="PROSITE" id="PS51198"/>
    </source>
</evidence>
<dbReference type="EC" id="5.6.2.4" evidence="9"/>
<comment type="catalytic activity">
    <reaction evidence="8">
        <text>Couples ATP hydrolysis with the unwinding of duplex DNA by translocating in the 3'-5' direction.</text>
        <dbReference type="EC" id="5.6.2.4"/>
    </reaction>
</comment>
<accession>A0A6A6GFT1</accession>
<evidence type="ECO:0000313" key="15">
    <source>
        <dbReference type="Proteomes" id="UP000799538"/>
    </source>
</evidence>
<evidence type="ECO:0000256" key="8">
    <source>
        <dbReference type="ARBA" id="ARBA00034617"/>
    </source>
</evidence>
<evidence type="ECO:0000256" key="7">
    <source>
        <dbReference type="ARBA" id="ARBA00023235"/>
    </source>
</evidence>
<name>A0A6A6GFT1_9PEZI</name>
<dbReference type="PANTHER" id="PTHR11070">
    <property type="entry name" value="UVRD / RECB / PCRA DNA HELICASE FAMILY MEMBER"/>
    <property type="match status" value="1"/>
</dbReference>
<keyword evidence="3 11" id="KW-0378">Hydrolase</keyword>
<dbReference type="Pfam" id="PF00580">
    <property type="entry name" value="UvrD-helicase"/>
    <property type="match status" value="1"/>
</dbReference>
<evidence type="ECO:0000256" key="1">
    <source>
        <dbReference type="ARBA" id="ARBA00009922"/>
    </source>
</evidence>
<dbReference type="CDD" id="cd17932">
    <property type="entry name" value="DEXQc_UvrD"/>
    <property type="match status" value="1"/>
</dbReference>
<organism evidence="14 15">
    <name type="scientific">Elsinoe ampelina</name>
    <dbReference type="NCBI Taxonomy" id="302913"/>
    <lineage>
        <taxon>Eukaryota</taxon>
        <taxon>Fungi</taxon>
        <taxon>Dikarya</taxon>
        <taxon>Ascomycota</taxon>
        <taxon>Pezizomycotina</taxon>
        <taxon>Dothideomycetes</taxon>
        <taxon>Dothideomycetidae</taxon>
        <taxon>Myriangiales</taxon>
        <taxon>Elsinoaceae</taxon>
        <taxon>Elsinoe</taxon>
    </lineage>
</organism>
<dbReference type="Pfam" id="PF13361">
    <property type="entry name" value="UvrD_C"/>
    <property type="match status" value="1"/>
</dbReference>
<evidence type="ECO:0000256" key="5">
    <source>
        <dbReference type="ARBA" id="ARBA00022840"/>
    </source>
</evidence>
<dbReference type="InterPro" id="IPR000212">
    <property type="entry name" value="DNA_helicase_UvrD/REP"/>
</dbReference>
<comment type="catalytic activity">
    <reaction evidence="10">
        <text>ATP + H2O = ADP + phosphate + H(+)</text>
        <dbReference type="Rhea" id="RHEA:13065"/>
        <dbReference type="ChEBI" id="CHEBI:15377"/>
        <dbReference type="ChEBI" id="CHEBI:15378"/>
        <dbReference type="ChEBI" id="CHEBI:30616"/>
        <dbReference type="ChEBI" id="CHEBI:43474"/>
        <dbReference type="ChEBI" id="CHEBI:456216"/>
        <dbReference type="EC" id="5.6.2.4"/>
    </reaction>
</comment>
<sequence>MDDLLAGLNLAQRAAVTSPANVLQVLAPPGSGKTKTLTARVAYLISQCGYKPWNIIVCTFTVKAAKEMQHRLQGQIGEEAAKKLVLGTFHSVARRYLVRYGEEIGLKKGWGIADAGDQKAIVKRIIKEQGLGIDAGKALGRISASKSRSKTADMVAAEMKKKDEEGVEFVAVYQGYESALELSNLLDYDDLLLRCKDLLRTNPSVVGNVQAVLIDEFQDTNEVQFELMNNFAQRHKTITIVGDPDQSIYGWRNAEIENLNKMKMLYPDTVVIFLEENYRSSGSILNAAQTVIEQDTARPDKKLQATHGHGEAPVLRRLPNAEVEARWLVSEIKRSQGMSGGMLEHNDYAILLRSAQLSRHIEQALGNAGLPYRMVGGTKFYDRVEIKILLDYLRVIEHPEHNDALLRIINVPSRNVGEVTVKKLLDEATSKSLPVWKLLLDCVQGKRKPSTKLSAQAERGLSEFVNIILTARKKKDTSTPSDLLELVLKRLDYNIFLHRKYPEDADDRLANVSELQTQTKDLTAAIESGSFGDEPLPSLSEDAQPPDDFESPLSIFLANIALSSAADTKDTPASTVTISTIHAAKGLEWPVVFLPACYDGSIPHSRAENHDEERRLLYVGMTRAQGLLYLSCPTKNSQQGETVLSSFLTQDGVEKCFASRGSELDSFVRIGRLAATLGRPCPPFAQLEQTRTTVEQWDDTYWPEDGTWPIEEQNRWDH</sequence>
<dbReference type="OrthoDB" id="1470711at2759"/>
<dbReference type="GO" id="GO:0043138">
    <property type="term" value="F:3'-5' DNA helicase activity"/>
    <property type="evidence" value="ECO:0007669"/>
    <property type="project" value="UniProtKB-EC"/>
</dbReference>
<dbReference type="InterPro" id="IPR027417">
    <property type="entry name" value="P-loop_NTPase"/>
</dbReference>
<dbReference type="SUPFAM" id="SSF52540">
    <property type="entry name" value="P-loop containing nucleoside triphosphate hydrolases"/>
    <property type="match status" value="1"/>
</dbReference>
<evidence type="ECO:0000259" key="13">
    <source>
        <dbReference type="PROSITE" id="PS51217"/>
    </source>
</evidence>
<dbReference type="AlphaFoldDB" id="A0A6A6GFT1"/>
<feature type="domain" description="UvrD-like helicase C-terminal" evidence="13">
    <location>
        <begin position="282"/>
        <end position="586"/>
    </location>
</feature>
<dbReference type="GO" id="GO:0003677">
    <property type="term" value="F:DNA binding"/>
    <property type="evidence" value="ECO:0007669"/>
    <property type="project" value="UniProtKB-KW"/>
</dbReference>
<dbReference type="Gene3D" id="3.40.50.300">
    <property type="entry name" value="P-loop containing nucleotide triphosphate hydrolases"/>
    <property type="match status" value="2"/>
</dbReference>
<evidence type="ECO:0000256" key="9">
    <source>
        <dbReference type="ARBA" id="ARBA00034808"/>
    </source>
</evidence>
<dbReference type="GO" id="GO:0005634">
    <property type="term" value="C:nucleus"/>
    <property type="evidence" value="ECO:0007669"/>
    <property type="project" value="TreeGrafter"/>
</dbReference>
<comment type="similarity">
    <text evidence="1">Belongs to the helicase family. UvrD subfamily.</text>
</comment>
<evidence type="ECO:0000313" key="14">
    <source>
        <dbReference type="EMBL" id="KAF2224562.1"/>
    </source>
</evidence>
<dbReference type="Proteomes" id="UP000799538">
    <property type="component" value="Unassembled WGS sequence"/>
</dbReference>
<dbReference type="Gene3D" id="1.10.10.160">
    <property type="match status" value="1"/>
</dbReference>
<dbReference type="PROSITE" id="PS51198">
    <property type="entry name" value="UVRD_HELICASE_ATP_BIND"/>
    <property type="match status" value="1"/>
</dbReference>
<keyword evidence="4 11" id="KW-0347">Helicase</keyword>
<dbReference type="GO" id="GO:0000725">
    <property type="term" value="P:recombinational repair"/>
    <property type="evidence" value="ECO:0007669"/>
    <property type="project" value="TreeGrafter"/>
</dbReference>
<keyword evidence="2 11" id="KW-0547">Nucleotide-binding</keyword>
<dbReference type="Gene3D" id="1.10.486.10">
    <property type="entry name" value="PCRA, domain 4"/>
    <property type="match status" value="1"/>
</dbReference>
<evidence type="ECO:0000256" key="6">
    <source>
        <dbReference type="ARBA" id="ARBA00023125"/>
    </source>
</evidence>
<dbReference type="PANTHER" id="PTHR11070:SF2">
    <property type="entry name" value="ATP-DEPENDENT DNA HELICASE SRS2"/>
    <property type="match status" value="1"/>
</dbReference>
<keyword evidence="6" id="KW-0238">DNA-binding</keyword>
<dbReference type="PROSITE" id="PS51217">
    <property type="entry name" value="UVRD_HELICASE_CTER"/>
    <property type="match status" value="1"/>
</dbReference>
<keyword evidence="7" id="KW-0413">Isomerase</keyword>
<feature type="binding site" evidence="11">
    <location>
        <begin position="27"/>
        <end position="34"/>
    </location>
    <ligand>
        <name>ATP</name>
        <dbReference type="ChEBI" id="CHEBI:30616"/>
    </ligand>
</feature>
<gene>
    <name evidence="14" type="ORF">BDZ85DRAFT_181450</name>
</gene>
<feature type="domain" description="UvrD-like helicase ATP-binding" evidence="12">
    <location>
        <begin position="6"/>
        <end position="281"/>
    </location>
</feature>
<reference evidence="15" key="1">
    <citation type="journal article" date="2020" name="Stud. Mycol.">
        <title>101 Dothideomycetes genomes: A test case for predicting lifestyles and emergence of pathogens.</title>
        <authorList>
            <person name="Haridas S."/>
            <person name="Albert R."/>
            <person name="Binder M."/>
            <person name="Bloem J."/>
            <person name="LaButti K."/>
            <person name="Salamov A."/>
            <person name="Andreopoulos B."/>
            <person name="Baker S."/>
            <person name="Barry K."/>
            <person name="Bills G."/>
            <person name="Bluhm B."/>
            <person name="Cannon C."/>
            <person name="Castanera R."/>
            <person name="Culley D."/>
            <person name="Daum C."/>
            <person name="Ezra D."/>
            <person name="Gonzalez J."/>
            <person name="Henrissat B."/>
            <person name="Kuo A."/>
            <person name="Liang C."/>
            <person name="Lipzen A."/>
            <person name="Lutzoni F."/>
            <person name="Magnuson J."/>
            <person name="Mondo S."/>
            <person name="Nolan M."/>
            <person name="Ohm R."/>
            <person name="Pangilinan J."/>
            <person name="Park H.-J."/>
            <person name="Ramirez L."/>
            <person name="Alfaro M."/>
            <person name="Sun H."/>
            <person name="Tritt A."/>
            <person name="Yoshinaga Y."/>
            <person name="Zwiers L.-H."/>
            <person name="Turgeon B."/>
            <person name="Goodwin S."/>
            <person name="Spatafora J."/>
            <person name="Crous P."/>
            <person name="Grigoriev I."/>
        </authorList>
    </citation>
    <scope>NUCLEOTIDE SEQUENCE [LARGE SCALE GENOMIC DNA]</scope>
    <source>
        <strain evidence="15">CECT 20119</strain>
    </source>
</reference>
<evidence type="ECO:0000256" key="4">
    <source>
        <dbReference type="ARBA" id="ARBA00022806"/>
    </source>
</evidence>
<proteinExistence type="inferred from homology"/>